<dbReference type="Pfam" id="PF00589">
    <property type="entry name" value="Phage_integrase"/>
    <property type="match status" value="1"/>
</dbReference>
<dbReference type="OrthoDB" id="7510934at2"/>
<keyword evidence="3" id="KW-0238">DNA-binding</keyword>
<proteinExistence type="inferred from homology"/>
<dbReference type="Proteomes" id="UP000199630">
    <property type="component" value="Unassembled WGS sequence"/>
</dbReference>
<dbReference type="InterPro" id="IPR011010">
    <property type="entry name" value="DNA_brk_join_enz"/>
</dbReference>
<dbReference type="AlphaFoldDB" id="A0A1I3TYW4"/>
<dbReference type="EMBL" id="FORH01000005">
    <property type="protein sequence ID" value="SFJ74751.1"/>
    <property type="molecule type" value="Genomic_DNA"/>
</dbReference>
<dbReference type="Gene3D" id="1.10.443.10">
    <property type="entry name" value="Intergrase catalytic core"/>
    <property type="match status" value="1"/>
</dbReference>
<dbReference type="GO" id="GO:0006310">
    <property type="term" value="P:DNA recombination"/>
    <property type="evidence" value="ECO:0007669"/>
    <property type="project" value="UniProtKB-KW"/>
</dbReference>
<dbReference type="STRING" id="588602.SAMN04487991_2894"/>
<organism evidence="7 8">
    <name type="scientific">Celeribacter neptunius</name>
    <dbReference type="NCBI Taxonomy" id="588602"/>
    <lineage>
        <taxon>Bacteria</taxon>
        <taxon>Pseudomonadati</taxon>
        <taxon>Pseudomonadota</taxon>
        <taxon>Alphaproteobacteria</taxon>
        <taxon>Rhodobacterales</taxon>
        <taxon>Roseobacteraceae</taxon>
        <taxon>Celeribacter</taxon>
    </lineage>
</organism>
<keyword evidence="2" id="KW-0229">DNA integration</keyword>
<evidence type="ECO:0000313" key="8">
    <source>
        <dbReference type="Proteomes" id="UP000199630"/>
    </source>
</evidence>
<evidence type="ECO:0000256" key="2">
    <source>
        <dbReference type="ARBA" id="ARBA00022908"/>
    </source>
</evidence>
<accession>A0A1I3TYW4</accession>
<comment type="similarity">
    <text evidence="1">Belongs to the 'phage' integrase family.</text>
</comment>
<dbReference type="InterPro" id="IPR013762">
    <property type="entry name" value="Integrase-like_cat_sf"/>
</dbReference>
<dbReference type="PANTHER" id="PTHR30629">
    <property type="entry name" value="PROPHAGE INTEGRASE"/>
    <property type="match status" value="1"/>
</dbReference>
<dbReference type="GO" id="GO:0003677">
    <property type="term" value="F:DNA binding"/>
    <property type="evidence" value="ECO:0007669"/>
    <property type="project" value="UniProtKB-KW"/>
</dbReference>
<evidence type="ECO:0000256" key="3">
    <source>
        <dbReference type="ARBA" id="ARBA00023125"/>
    </source>
</evidence>
<dbReference type="GO" id="GO:0015074">
    <property type="term" value="P:DNA integration"/>
    <property type="evidence" value="ECO:0007669"/>
    <property type="project" value="UniProtKB-KW"/>
</dbReference>
<name>A0A1I3TYW4_9RHOB</name>
<evidence type="ECO:0000313" key="7">
    <source>
        <dbReference type="EMBL" id="SFJ74751.1"/>
    </source>
</evidence>
<feature type="domain" description="Tyr recombinase" evidence="6">
    <location>
        <begin position="159"/>
        <end position="340"/>
    </location>
</feature>
<feature type="compositionally biased region" description="Basic and acidic residues" evidence="5">
    <location>
        <begin position="364"/>
        <end position="374"/>
    </location>
</feature>
<dbReference type="Pfam" id="PF22022">
    <property type="entry name" value="Phage_int_M"/>
    <property type="match status" value="1"/>
</dbReference>
<keyword evidence="4" id="KW-0233">DNA recombination</keyword>
<evidence type="ECO:0000259" key="6">
    <source>
        <dbReference type="PROSITE" id="PS51898"/>
    </source>
</evidence>
<keyword evidence="8" id="KW-1185">Reference proteome</keyword>
<dbReference type="InterPro" id="IPR050808">
    <property type="entry name" value="Phage_Integrase"/>
</dbReference>
<dbReference type="SUPFAM" id="SSF56349">
    <property type="entry name" value="DNA breaking-rejoining enzymes"/>
    <property type="match status" value="1"/>
</dbReference>
<dbReference type="PROSITE" id="PS51898">
    <property type="entry name" value="TYR_RECOMBINASE"/>
    <property type="match status" value="1"/>
</dbReference>
<reference evidence="8" key="1">
    <citation type="submission" date="2016-10" db="EMBL/GenBank/DDBJ databases">
        <authorList>
            <person name="Varghese N."/>
            <person name="Submissions S."/>
        </authorList>
    </citation>
    <scope>NUCLEOTIDE SEQUENCE [LARGE SCALE GENOMIC DNA]</scope>
    <source>
        <strain evidence="8">DSM 26471</strain>
    </source>
</reference>
<dbReference type="InterPro" id="IPR002104">
    <property type="entry name" value="Integrase_catalytic"/>
</dbReference>
<dbReference type="RefSeq" id="WP_090061401.1">
    <property type="nucleotide sequence ID" value="NZ_FORH01000005.1"/>
</dbReference>
<feature type="region of interest" description="Disordered" evidence="5">
    <location>
        <begin position="350"/>
        <end position="374"/>
    </location>
</feature>
<dbReference type="InterPro" id="IPR053876">
    <property type="entry name" value="Phage_int_M"/>
</dbReference>
<dbReference type="PANTHER" id="PTHR30629:SF2">
    <property type="entry name" value="PROPHAGE INTEGRASE INTS-RELATED"/>
    <property type="match status" value="1"/>
</dbReference>
<gene>
    <name evidence="7" type="ORF">SAMN04487991_2894</name>
</gene>
<dbReference type="Gene3D" id="1.10.150.130">
    <property type="match status" value="1"/>
</dbReference>
<evidence type="ECO:0000256" key="5">
    <source>
        <dbReference type="SAM" id="MobiDB-lite"/>
    </source>
</evidence>
<evidence type="ECO:0000256" key="4">
    <source>
        <dbReference type="ARBA" id="ARBA00023172"/>
    </source>
</evidence>
<dbReference type="InterPro" id="IPR010998">
    <property type="entry name" value="Integrase_recombinase_N"/>
</dbReference>
<evidence type="ECO:0000256" key="1">
    <source>
        <dbReference type="ARBA" id="ARBA00008857"/>
    </source>
</evidence>
<sequence length="374" mass="42088">MTLVRVKGFKIFSDRHGQMRCYHRQTGRKIDLKKTPIGSAEFFSECARISAVAEALKQQEPKPGTLGGLMSVYFSEEHFLERSRATKREYRMCAGILEPIKDTPVSSIDTPLLAAIHDKLARKYSWDKANRVRNFLIQVFKFCIPKGLISKNFAEDVIKKPRPKDAPEAYRTWAFAEVQTVLDAASPQLRASLATIFCTGQDPTDALEFRKDQVGDGVIWKGRNKTNVGAAIPISNVLISELARVPAHDAPTLLASSKGTPWTYDGFASAWQRLRTKLEKDGKVAPGLTPKGLRHTMATWLREAGRDEREISDLLAQDSKVMGLHYSKNAALARKNRKTMQVWEEEYERRAKQAKVSNPQKKASNPDKRSLSDD</sequence>
<protein>
    <submittedName>
        <fullName evidence="7">Site-specific recombinase XerD</fullName>
    </submittedName>
</protein>